<dbReference type="InterPro" id="IPR050428">
    <property type="entry name" value="TCS_sensor_his_kinase"/>
</dbReference>
<evidence type="ECO:0000256" key="9">
    <source>
        <dbReference type="ARBA" id="ARBA00023012"/>
    </source>
</evidence>
<dbReference type="PROSITE" id="PS50109">
    <property type="entry name" value="HIS_KIN"/>
    <property type="match status" value="1"/>
</dbReference>
<keyword evidence="4" id="KW-0597">Phosphoprotein</keyword>
<dbReference type="GO" id="GO:0000155">
    <property type="term" value="F:phosphorelay sensor kinase activity"/>
    <property type="evidence" value="ECO:0007669"/>
    <property type="project" value="InterPro"/>
</dbReference>
<evidence type="ECO:0000256" key="1">
    <source>
        <dbReference type="ARBA" id="ARBA00000085"/>
    </source>
</evidence>
<evidence type="ECO:0000313" key="13">
    <source>
        <dbReference type="Proteomes" id="UP000887320"/>
    </source>
</evidence>
<keyword evidence="8 11" id="KW-1133">Transmembrane helix</keyword>
<dbReference type="Gene3D" id="3.30.565.10">
    <property type="entry name" value="Histidine kinase-like ATPase, C-terminal domain"/>
    <property type="match status" value="1"/>
</dbReference>
<dbReference type="InterPro" id="IPR003594">
    <property type="entry name" value="HATPase_dom"/>
</dbReference>
<dbReference type="CDD" id="cd00075">
    <property type="entry name" value="HATPase"/>
    <property type="match status" value="1"/>
</dbReference>
<comment type="subcellular location">
    <subcellularLocation>
        <location evidence="2">Membrane</location>
        <topology evidence="2">Multi-pass membrane protein</topology>
    </subcellularLocation>
</comment>
<name>A0A6A1RLW5_ACIGI</name>
<evidence type="ECO:0000256" key="2">
    <source>
        <dbReference type="ARBA" id="ARBA00004141"/>
    </source>
</evidence>
<keyword evidence="6 11" id="KW-0812">Transmembrane</keyword>
<dbReference type="InterPro" id="IPR004358">
    <property type="entry name" value="Sig_transdc_His_kin-like_C"/>
</dbReference>
<keyword evidence="10 11" id="KW-0472">Membrane</keyword>
<dbReference type="RefSeq" id="WP_004722611.1">
    <property type="nucleotide sequence ID" value="NZ_BBRY01000001.1"/>
</dbReference>
<dbReference type="Proteomes" id="UP000887320">
    <property type="component" value="Unassembled WGS sequence"/>
</dbReference>
<feature type="transmembrane region" description="Helical" evidence="11">
    <location>
        <begin position="148"/>
        <end position="166"/>
    </location>
</feature>
<accession>A0A6A1RLW5</accession>
<proteinExistence type="predicted"/>
<reference evidence="12" key="1">
    <citation type="submission" date="2021-07" db="EMBL/GenBank/DDBJ databases">
        <authorList>
            <person name="Fernandez M."/>
            <person name="Pereira P."/>
            <person name="Torres Tejerizo G.A."/>
            <person name="Gonzalez P."/>
            <person name="Agostini E."/>
        </authorList>
    </citation>
    <scope>NUCLEOTIDE SEQUENCE</scope>
    <source>
        <strain evidence="12">SFC 500-1A</strain>
    </source>
</reference>
<dbReference type="PANTHER" id="PTHR45436:SF15">
    <property type="entry name" value="SENSOR HISTIDINE KINASE CUSS"/>
    <property type="match status" value="1"/>
</dbReference>
<keyword evidence="9" id="KW-0902">Two-component regulatory system</keyword>
<evidence type="ECO:0000313" key="12">
    <source>
        <dbReference type="EMBL" id="MCF0263270.1"/>
    </source>
</evidence>
<dbReference type="Pfam" id="PF00512">
    <property type="entry name" value="HisKA"/>
    <property type="match status" value="1"/>
</dbReference>
<evidence type="ECO:0000256" key="10">
    <source>
        <dbReference type="ARBA" id="ARBA00023136"/>
    </source>
</evidence>
<evidence type="ECO:0000256" key="4">
    <source>
        <dbReference type="ARBA" id="ARBA00022553"/>
    </source>
</evidence>
<dbReference type="InterPro" id="IPR003661">
    <property type="entry name" value="HisK_dim/P_dom"/>
</dbReference>
<dbReference type="SMART" id="SM00387">
    <property type="entry name" value="HATPase_c"/>
    <property type="match status" value="1"/>
</dbReference>
<dbReference type="EMBL" id="JAHWXT010000001">
    <property type="protein sequence ID" value="MCF0263270.1"/>
    <property type="molecule type" value="Genomic_DNA"/>
</dbReference>
<dbReference type="AlphaFoldDB" id="A0A6A1RLW5"/>
<evidence type="ECO:0000256" key="5">
    <source>
        <dbReference type="ARBA" id="ARBA00022679"/>
    </source>
</evidence>
<evidence type="ECO:0000256" key="3">
    <source>
        <dbReference type="ARBA" id="ARBA00012438"/>
    </source>
</evidence>
<feature type="transmembrane region" description="Helical" evidence="11">
    <location>
        <begin position="12"/>
        <end position="31"/>
    </location>
</feature>
<dbReference type="GO" id="GO:0005886">
    <property type="term" value="C:plasma membrane"/>
    <property type="evidence" value="ECO:0007669"/>
    <property type="project" value="TreeGrafter"/>
</dbReference>
<keyword evidence="7 12" id="KW-0418">Kinase</keyword>
<evidence type="ECO:0000256" key="11">
    <source>
        <dbReference type="SAM" id="Phobius"/>
    </source>
</evidence>
<dbReference type="SUPFAM" id="SSF47384">
    <property type="entry name" value="Homodimeric domain of signal transducing histidine kinase"/>
    <property type="match status" value="1"/>
</dbReference>
<dbReference type="PRINTS" id="PR00344">
    <property type="entry name" value="BCTRLSENSOR"/>
</dbReference>
<comment type="caution">
    <text evidence="12">The sequence shown here is derived from an EMBL/GenBank/DDBJ whole genome shotgun (WGS) entry which is preliminary data.</text>
</comment>
<evidence type="ECO:0000256" key="6">
    <source>
        <dbReference type="ARBA" id="ARBA00022692"/>
    </source>
</evidence>
<dbReference type="EC" id="2.7.13.3" evidence="3"/>
<dbReference type="InterPro" id="IPR036097">
    <property type="entry name" value="HisK_dim/P_sf"/>
</dbReference>
<keyword evidence="5" id="KW-0808">Transferase</keyword>
<dbReference type="InterPro" id="IPR005467">
    <property type="entry name" value="His_kinase_dom"/>
</dbReference>
<dbReference type="CDD" id="cd00082">
    <property type="entry name" value="HisKA"/>
    <property type="match status" value="1"/>
</dbReference>
<dbReference type="SUPFAM" id="SSF55874">
    <property type="entry name" value="ATPase domain of HSP90 chaperone/DNA topoisomerase II/histidine kinase"/>
    <property type="match status" value="1"/>
</dbReference>
<dbReference type="SMART" id="SM00388">
    <property type="entry name" value="HisKA"/>
    <property type="match status" value="1"/>
</dbReference>
<evidence type="ECO:0000256" key="7">
    <source>
        <dbReference type="ARBA" id="ARBA00022777"/>
    </source>
</evidence>
<protein>
    <recommendedName>
        <fullName evidence="3">histidine kinase</fullName>
        <ecNumber evidence="3">2.7.13.3</ecNumber>
    </recommendedName>
</protein>
<sequence length="445" mass="50772">METAFSLRKRLIRYTSIFSILLGCVLVFSAYKISLEEINEILDAQMVYLAERVELNPRPIQSHFDIHKRYHEEDLFIDVWAYADPSQTQNTPHHVIVEPKQKAGFYSQDTTHGTWITYILPTANYQIQISQQEKVREHLALELAGSMFLPYLLIIPFALLGLVYIIRRSLKPLEDFKSELAKRDSNSLVAIQNAHYPEELLPTIHEMNHLFERISVAQQEQRQFVADAAHELRTPITALNLQTKILMSQFPEEENLKNLSKGLARMQHLVTQLLALAKQDSSLSHEVQVTQFKLNDVALNCVEQLMNLAMEKDIDLGFVRNETVILKSVEHSLHSIIFNLIDNAIKYTPVSGMINISVFEDIHDSAYVLIEDSGLGIDPEMYDKVLKRFYRVHHHLEVGSGLGLSIVDKAIQHLGGELSLSRSEELGGLSVLVKIPIQCDIKTEK</sequence>
<evidence type="ECO:0000256" key="8">
    <source>
        <dbReference type="ARBA" id="ARBA00022989"/>
    </source>
</evidence>
<dbReference type="Gene3D" id="1.10.287.130">
    <property type="match status" value="1"/>
</dbReference>
<organism evidence="12 13">
    <name type="scientific">Acinetobacter guillouiae</name>
    <name type="common">Acinetobacter genomosp. 11</name>
    <dbReference type="NCBI Taxonomy" id="106649"/>
    <lineage>
        <taxon>Bacteria</taxon>
        <taxon>Pseudomonadati</taxon>
        <taxon>Pseudomonadota</taxon>
        <taxon>Gammaproteobacteria</taxon>
        <taxon>Moraxellales</taxon>
        <taxon>Moraxellaceae</taxon>
        <taxon>Acinetobacter</taxon>
    </lineage>
</organism>
<dbReference type="Pfam" id="PF02518">
    <property type="entry name" value="HATPase_c"/>
    <property type="match status" value="1"/>
</dbReference>
<comment type="catalytic activity">
    <reaction evidence="1">
        <text>ATP + protein L-histidine = ADP + protein N-phospho-L-histidine.</text>
        <dbReference type="EC" id="2.7.13.3"/>
    </reaction>
</comment>
<dbReference type="PANTHER" id="PTHR45436">
    <property type="entry name" value="SENSOR HISTIDINE KINASE YKOH"/>
    <property type="match status" value="1"/>
</dbReference>
<dbReference type="InterPro" id="IPR036890">
    <property type="entry name" value="HATPase_C_sf"/>
</dbReference>
<gene>
    <name evidence="12" type="ORF">KW868_02105</name>
</gene>